<dbReference type="GO" id="GO:0015179">
    <property type="term" value="F:L-amino acid transmembrane transporter activity"/>
    <property type="evidence" value="ECO:0007669"/>
    <property type="project" value="TreeGrafter"/>
</dbReference>
<feature type="domain" description="Amino acid transporter transmembrane" evidence="7">
    <location>
        <begin position="29"/>
        <end position="469"/>
    </location>
</feature>
<accession>A0A1Z5JZF7</accession>
<feature type="transmembrane region" description="Helical" evidence="6">
    <location>
        <begin position="418"/>
        <end position="439"/>
    </location>
</feature>
<comment type="caution">
    <text evidence="8">The sequence shown here is derived from an EMBL/GenBank/DDBJ whole genome shotgun (WGS) entry which is preliminary data.</text>
</comment>
<sequence length="486" mass="53625">MNESIREEADDTGDEAGTVQTGSSQIREGTIASGRFNILSTMVGGGSLSLPLAFQKTGNGFVAPMLLLIVACMTEFCFRTLTTSARTLSPPDHNKRGQDSYESIASAAFGRKAYVMSTILVTAMCFFGTVAYAVLLRDMLQPISEYIFGRSTSGPTWENNVTMLTVVVVVTPLCTLKTLTALQRFGALGMFSVLVLGSCIVYRSIECTAHHADDWKAAFQWGPNSLRDVLDVFPLFVSCYVCHYNIPVVHNELRNPTTARVAWWLKSTTWSATLFYMLMGVAGSAYAPCAALKELHGNVLLDFDNDDPVVMVGRMCLALTITLAFPMLTIPARDIVLRTLCSSRTSSALTTELSLEEEIDFEEPLLADHNNEEGEVAQRDDNQKQHSFGLLLFASIGVFWTAALLASCVSSIDIVWELLGSSLSIFMSYLIPCGSYLVIIRMQQAFQTDISWKDRMSVMIAWFLVLLFIPLMFLSSANAVYKVFLR</sequence>
<evidence type="ECO:0000256" key="2">
    <source>
        <dbReference type="ARBA" id="ARBA00022692"/>
    </source>
</evidence>
<keyword evidence="3 6" id="KW-1133">Transmembrane helix</keyword>
<dbReference type="OrthoDB" id="438545at2759"/>
<reference evidence="8 9" key="1">
    <citation type="journal article" date="2015" name="Plant Cell">
        <title>Oil accumulation by the oleaginous diatom Fistulifera solaris as revealed by the genome and transcriptome.</title>
        <authorList>
            <person name="Tanaka T."/>
            <person name="Maeda Y."/>
            <person name="Veluchamy A."/>
            <person name="Tanaka M."/>
            <person name="Abida H."/>
            <person name="Marechal E."/>
            <person name="Bowler C."/>
            <person name="Muto M."/>
            <person name="Sunaga Y."/>
            <person name="Tanaka M."/>
            <person name="Yoshino T."/>
            <person name="Taniguchi T."/>
            <person name="Fukuda Y."/>
            <person name="Nemoto M."/>
            <person name="Matsumoto M."/>
            <person name="Wong P.S."/>
            <person name="Aburatani S."/>
            <person name="Fujibuchi W."/>
        </authorList>
    </citation>
    <scope>NUCLEOTIDE SEQUENCE [LARGE SCALE GENOMIC DNA]</scope>
    <source>
        <strain evidence="8 9">JPCC DA0580</strain>
    </source>
</reference>
<feature type="transmembrane region" description="Helical" evidence="6">
    <location>
        <begin position="308"/>
        <end position="328"/>
    </location>
</feature>
<dbReference type="EMBL" id="BDSP01000136">
    <property type="protein sequence ID" value="GAX19377.1"/>
    <property type="molecule type" value="Genomic_DNA"/>
</dbReference>
<feature type="transmembrane region" description="Helical" evidence="6">
    <location>
        <begin position="113"/>
        <end position="135"/>
    </location>
</feature>
<dbReference type="AlphaFoldDB" id="A0A1Z5JZF7"/>
<feature type="region of interest" description="Disordered" evidence="5">
    <location>
        <begin position="1"/>
        <end position="24"/>
    </location>
</feature>
<evidence type="ECO:0000313" key="9">
    <source>
        <dbReference type="Proteomes" id="UP000198406"/>
    </source>
</evidence>
<evidence type="ECO:0000256" key="5">
    <source>
        <dbReference type="SAM" id="MobiDB-lite"/>
    </source>
</evidence>
<dbReference type="Proteomes" id="UP000198406">
    <property type="component" value="Unassembled WGS sequence"/>
</dbReference>
<name>A0A1Z5JZF7_FISSO</name>
<evidence type="ECO:0000256" key="6">
    <source>
        <dbReference type="SAM" id="Phobius"/>
    </source>
</evidence>
<evidence type="ECO:0000259" key="7">
    <source>
        <dbReference type="Pfam" id="PF01490"/>
    </source>
</evidence>
<proteinExistence type="predicted"/>
<dbReference type="Pfam" id="PF01490">
    <property type="entry name" value="Aa_trans"/>
    <property type="match status" value="1"/>
</dbReference>
<feature type="transmembrane region" description="Helical" evidence="6">
    <location>
        <begin position="460"/>
        <end position="481"/>
    </location>
</feature>
<dbReference type="PANTHER" id="PTHR22950:SF652">
    <property type="entry name" value="TRANSMEMBRANE AMINO ACID TRANSPORTER FAMILY PROTEIN"/>
    <property type="match status" value="1"/>
</dbReference>
<evidence type="ECO:0000256" key="3">
    <source>
        <dbReference type="ARBA" id="ARBA00022989"/>
    </source>
</evidence>
<dbReference type="GO" id="GO:0016020">
    <property type="term" value="C:membrane"/>
    <property type="evidence" value="ECO:0007669"/>
    <property type="project" value="UniProtKB-SubCell"/>
</dbReference>
<dbReference type="InParanoid" id="A0A1Z5JZF7"/>
<keyword evidence="4 6" id="KW-0472">Membrane</keyword>
<feature type="transmembrane region" description="Helical" evidence="6">
    <location>
        <begin position="161"/>
        <end position="179"/>
    </location>
</feature>
<feature type="transmembrane region" description="Helical" evidence="6">
    <location>
        <begin position="388"/>
        <end position="412"/>
    </location>
</feature>
<feature type="transmembrane region" description="Helical" evidence="6">
    <location>
        <begin position="60"/>
        <end position="78"/>
    </location>
</feature>
<dbReference type="PANTHER" id="PTHR22950">
    <property type="entry name" value="AMINO ACID TRANSPORTER"/>
    <property type="match status" value="1"/>
</dbReference>
<comment type="subcellular location">
    <subcellularLocation>
        <location evidence="1">Membrane</location>
        <topology evidence="1">Multi-pass membrane protein</topology>
    </subcellularLocation>
</comment>
<organism evidence="8 9">
    <name type="scientific">Fistulifera solaris</name>
    <name type="common">Oleaginous diatom</name>
    <dbReference type="NCBI Taxonomy" id="1519565"/>
    <lineage>
        <taxon>Eukaryota</taxon>
        <taxon>Sar</taxon>
        <taxon>Stramenopiles</taxon>
        <taxon>Ochrophyta</taxon>
        <taxon>Bacillariophyta</taxon>
        <taxon>Bacillariophyceae</taxon>
        <taxon>Bacillariophycidae</taxon>
        <taxon>Naviculales</taxon>
        <taxon>Naviculaceae</taxon>
        <taxon>Fistulifera</taxon>
    </lineage>
</organism>
<feature type="transmembrane region" description="Helical" evidence="6">
    <location>
        <begin position="270"/>
        <end position="288"/>
    </location>
</feature>
<gene>
    <name evidence="8" type="ORF">FisN_4Lh356</name>
</gene>
<feature type="transmembrane region" description="Helical" evidence="6">
    <location>
        <begin position="186"/>
        <end position="205"/>
    </location>
</feature>
<protein>
    <recommendedName>
        <fullName evidence="7">Amino acid transporter transmembrane domain-containing protein</fullName>
    </recommendedName>
</protein>
<evidence type="ECO:0000313" key="8">
    <source>
        <dbReference type="EMBL" id="GAX19377.1"/>
    </source>
</evidence>
<keyword evidence="2 6" id="KW-0812">Transmembrane</keyword>
<dbReference type="InterPro" id="IPR013057">
    <property type="entry name" value="AA_transpt_TM"/>
</dbReference>
<evidence type="ECO:0000256" key="4">
    <source>
        <dbReference type="ARBA" id="ARBA00023136"/>
    </source>
</evidence>
<evidence type="ECO:0000256" key="1">
    <source>
        <dbReference type="ARBA" id="ARBA00004141"/>
    </source>
</evidence>
<keyword evidence="9" id="KW-1185">Reference proteome</keyword>